<dbReference type="Proteomes" id="UP000595278">
    <property type="component" value="Chromosome"/>
</dbReference>
<dbReference type="RefSeq" id="WP_201095259.1">
    <property type="nucleotide sequence ID" value="NZ_CP067393.1"/>
</dbReference>
<sequence>MWNKLKIVANKKWPFSDTMTLFGLIVGFIWFMYFYIAWGNICIKDIIELSIPSTAVLLFAKLTASYTDD</sequence>
<evidence type="ECO:0000256" key="1">
    <source>
        <dbReference type="SAM" id="Phobius"/>
    </source>
</evidence>
<protein>
    <submittedName>
        <fullName evidence="2">Uncharacterized protein</fullName>
    </submittedName>
</protein>
<evidence type="ECO:0000313" key="3">
    <source>
        <dbReference type="Proteomes" id="UP000595278"/>
    </source>
</evidence>
<keyword evidence="1" id="KW-1133">Transmembrane helix</keyword>
<keyword evidence="1" id="KW-0812">Transmembrane</keyword>
<dbReference type="EMBL" id="CP067393">
    <property type="protein sequence ID" value="QQP86819.1"/>
    <property type="molecule type" value="Genomic_DNA"/>
</dbReference>
<keyword evidence="1" id="KW-0472">Membrane</keyword>
<dbReference type="AlphaFoldDB" id="A0A974NHQ5"/>
<dbReference type="KEGG" id="eaz:JHT90_06150"/>
<organism evidence="2 3">
    <name type="scientific">Entomomonas asaccharolytica</name>
    <dbReference type="NCBI Taxonomy" id="2785331"/>
    <lineage>
        <taxon>Bacteria</taxon>
        <taxon>Pseudomonadati</taxon>
        <taxon>Pseudomonadota</taxon>
        <taxon>Gammaproteobacteria</taxon>
        <taxon>Pseudomonadales</taxon>
        <taxon>Pseudomonadaceae</taxon>
        <taxon>Entomomonas</taxon>
    </lineage>
</organism>
<keyword evidence="3" id="KW-1185">Reference proteome</keyword>
<name>A0A974NHQ5_9GAMM</name>
<reference evidence="2 3" key="1">
    <citation type="submission" date="2021-01" db="EMBL/GenBank/DDBJ databases">
        <title>Entomomonas sp. F2A isolated from a house cricket (Acheta domesticus).</title>
        <authorList>
            <person name="Spergser J."/>
            <person name="Busse H.-J."/>
        </authorList>
    </citation>
    <scope>NUCLEOTIDE SEQUENCE [LARGE SCALE GENOMIC DNA]</scope>
    <source>
        <strain evidence="2 3">F2A</strain>
    </source>
</reference>
<gene>
    <name evidence="2" type="ORF">JHT90_06150</name>
</gene>
<proteinExistence type="predicted"/>
<evidence type="ECO:0000313" key="2">
    <source>
        <dbReference type="EMBL" id="QQP86819.1"/>
    </source>
</evidence>
<feature type="transmembrane region" description="Helical" evidence="1">
    <location>
        <begin position="21"/>
        <end position="38"/>
    </location>
</feature>
<accession>A0A974NHQ5</accession>